<dbReference type="Proteomes" id="UP000598271">
    <property type="component" value="Unassembled WGS sequence"/>
</dbReference>
<dbReference type="EMBL" id="BMXF01000002">
    <property type="protein sequence ID" value="GHB73415.1"/>
    <property type="molecule type" value="Genomic_DNA"/>
</dbReference>
<name>A0A8J3G9C1_9BACT</name>
<sequence length="121" mass="13199">MKIINSRVHGIIDYLVVVFLLAAPLLFGLPYTTTLFTYALGGIHLALTLLTNTEMGLIKMIPFPIHGWIELIVALALVGAAFYLGSLDGDLARNFYLGFAGAVFLTWALTDYRASQGSFKS</sequence>
<dbReference type="RefSeq" id="WP_189565222.1">
    <property type="nucleotide sequence ID" value="NZ_BMXF01000002.1"/>
</dbReference>
<proteinExistence type="predicted"/>
<organism evidence="2 3">
    <name type="scientific">Persicitalea jodogahamensis</name>
    <dbReference type="NCBI Taxonomy" id="402147"/>
    <lineage>
        <taxon>Bacteria</taxon>
        <taxon>Pseudomonadati</taxon>
        <taxon>Bacteroidota</taxon>
        <taxon>Cytophagia</taxon>
        <taxon>Cytophagales</taxon>
        <taxon>Spirosomataceae</taxon>
        <taxon>Persicitalea</taxon>
    </lineage>
</organism>
<feature type="transmembrane region" description="Helical" evidence="1">
    <location>
        <begin position="65"/>
        <end position="85"/>
    </location>
</feature>
<accession>A0A8J3G9C1</accession>
<protein>
    <submittedName>
        <fullName evidence="2">Uncharacterized protein</fullName>
    </submittedName>
</protein>
<gene>
    <name evidence="2" type="ORF">GCM10007390_29440</name>
</gene>
<feature type="transmembrane region" description="Helical" evidence="1">
    <location>
        <begin position="35"/>
        <end position="53"/>
    </location>
</feature>
<comment type="caution">
    <text evidence="2">The sequence shown here is derived from an EMBL/GenBank/DDBJ whole genome shotgun (WGS) entry which is preliminary data.</text>
</comment>
<feature type="transmembrane region" description="Helical" evidence="1">
    <location>
        <begin position="12"/>
        <end position="29"/>
    </location>
</feature>
<keyword evidence="1" id="KW-0812">Transmembrane</keyword>
<dbReference type="AlphaFoldDB" id="A0A8J3G9C1"/>
<keyword evidence="1" id="KW-0472">Membrane</keyword>
<keyword evidence="3" id="KW-1185">Reference proteome</keyword>
<feature type="transmembrane region" description="Helical" evidence="1">
    <location>
        <begin position="91"/>
        <end position="110"/>
    </location>
</feature>
<keyword evidence="1" id="KW-1133">Transmembrane helix</keyword>
<evidence type="ECO:0000313" key="3">
    <source>
        <dbReference type="Proteomes" id="UP000598271"/>
    </source>
</evidence>
<reference evidence="2 3" key="1">
    <citation type="journal article" date="2014" name="Int. J. Syst. Evol. Microbiol.">
        <title>Complete genome sequence of Corynebacterium casei LMG S-19264T (=DSM 44701T), isolated from a smear-ripened cheese.</title>
        <authorList>
            <consortium name="US DOE Joint Genome Institute (JGI-PGF)"/>
            <person name="Walter F."/>
            <person name="Albersmeier A."/>
            <person name="Kalinowski J."/>
            <person name="Ruckert C."/>
        </authorList>
    </citation>
    <scope>NUCLEOTIDE SEQUENCE [LARGE SCALE GENOMIC DNA]</scope>
    <source>
        <strain evidence="2 3">KCTC 12866</strain>
    </source>
</reference>
<evidence type="ECO:0000313" key="2">
    <source>
        <dbReference type="EMBL" id="GHB73415.1"/>
    </source>
</evidence>
<evidence type="ECO:0000256" key="1">
    <source>
        <dbReference type="SAM" id="Phobius"/>
    </source>
</evidence>